<organism evidence="6 7">
    <name type="scientific">Agromyces indicus</name>
    <dbReference type="NCBI Taxonomy" id="758919"/>
    <lineage>
        <taxon>Bacteria</taxon>
        <taxon>Bacillati</taxon>
        <taxon>Actinomycetota</taxon>
        <taxon>Actinomycetes</taxon>
        <taxon>Micrococcales</taxon>
        <taxon>Microbacteriaceae</taxon>
        <taxon>Agromyces</taxon>
    </lineage>
</organism>
<dbReference type="Proteomes" id="UP001260072">
    <property type="component" value="Unassembled WGS sequence"/>
</dbReference>
<name>A0ABU1FMT2_9MICO</name>
<dbReference type="Gene3D" id="3.40.50.1820">
    <property type="entry name" value="alpha/beta hydrolase"/>
    <property type="match status" value="1"/>
</dbReference>
<feature type="domain" description="AB hydrolase-1" evidence="4">
    <location>
        <begin position="102"/>
        <end position="321"/>
    </location>
</feature>
<evidence type="ECO:0000259" key="5">
    <source>
        <dbReference type="Pfam" id="PF08386"/>
    </source>
</evidence>
<dbReference type="PROSITE" id="PS51257">
    <property type="entry name" value="PROKAR_LIPOPROTEIN"/>
    <property type="match status" value="1"/>
</dbReference>
<dbReference type="InterPro" id="IPR000073">
    <property type="entry name" value="AB_hydrolase_1"/>
</dbReference>
<dbReference type="InterPro" id="IPR029058">
    <property type="entry name" value="AB_hydrolase_fold"/>
</dbReference>
<proteinExistence type="inferred from homology"/>
<dbReference type="InterPro" id="IPR051601">
    <property type="entry name" value="Serine_prot/Carboxylest_S33"/>
</dbReference>
<dbReference type="PANTHER" id="PTHR43248">
    <property type="entry name" value="2-SUCCINYL-6-HYDROXY-2,4-CYCLOHEXADIENE-1-CARBOXYLATE SYNTHASE"/>
    <property type="match status" value="1"/>
</dbReference>
<dbReference type="RefSeq" id="WP_310521395.1">
    <property type="nucleotide sequence ID" value="NZ_BAABBS010000003.1"/>
</dbReference>
<dbReference type="PANTHER" id="PTHR43248:SF29">
    <property type="entry name" value="TRIPEPTIDYL AMINOPEPTIDASE"/>
    <property type="match status" value="1"/>
</dbReference>
<protein>
    <submittedName>
        <fullName evidence="6">Alpha/beta hydrolase</fullName>
    </submittedName>
</protein>
<dbReference type="InterPro" id="IPR013595">
    <property type="entry name" value="Pept_S33_TAP-like_C"/>
</dbReference>
<evidence type="ECO:0000256" key="2">
    <source>
        <dbReference type="ARBA" id="ARBA00022729"/>
    </source>
</evidence>
<reference evidence="7" key="1">
    <citation type="submission" date="2023-07" db="EMBL/GenBank/DDBJ databases">
        <title>Description of three actinobacteria isolated from air of manufacturing shop in a pharmaceutical factory.</title>
        <authorList>
            <person name="Zhang D.-F."/>
        </authorList>
    </citation>
    <scope>NUCLEOTIDE SEQUENCE [LARGE SCALE GENOMIC DNA]</scope>
    <source>
        <strain evidence="7">CCTCC AB 2011122</strain>
    </source>
</reference>
<comment type="similarity">
    <text evidence="1">Belongs to the peptidase S33 family.</text>
</comment>
<dbReference type="EMBL" id="JAVKGS010000004">
    <property type="protein sequence ID" value="MDR5693049.1"/>
    <property type="molecule type" value="Genomic_DNA"/>
</dbReference>
<keyword evidence="2" id="KW-0732">Signal</keyword>
<keyword evidence="7" id="KW-1185">Reference proteome</keyword>
<comment type="caution">
    <text evidence="6">The sequence shown here is derived from an EMBL/GenBank/DDBJ whole genome shotgun (WGS) entry which is preliminary data.</text>
</comment>
<gene>
    <name evidence="6" type="ORF">RH861_13330</name>
</gene>
<evidence type="ECO:0000313" key="7">
    <source>
        <dbReference type="Proteomes" id="UP001260072"/>
    </source>
</evidence>
<dbReference type="Pfam" id="PF00561">
    <property type="entry name" value="Abhydrolase_1"/>
    <property type="match status" value="1"/>
</dbReference>
<dbReference type="Pfam" id="PF08386">
    <property type="entry name" value="Abhydrolase_4"/>
    <property type="match status" value="1"/>
</dbReference>
<sequence>MGRAPRGVVLAVAAAASVGIAVSGTGCGLSTFFPVVDESTPTGEKVDAALQPFYGQVLRWEDCGDFQCATAVAPLDWDAPTAGEIELAIIRQPARGERIGSLLMNPGGPGVSGYDAVATSLDVAVTDALQDRYDIVGFDPRGVGRSTAVDCLAPKELDQLLYAPARGVRGTNDWLTSQNELTHRFGQACLRNTGDLLANVDTASSARDLDMLRAALGEEQLAYLGYSYGAYLGTVYAGLFPEKVGRLVLDGPIDPSLTRAAITLAQAIGFETALRSYLAACIPAASCPFQGTPDDALPVVREILDAVARNPIPSTDGRVLSVDSLLIAIAAPLYLKETWPVLDTVFTTVLAGQAEVALSVVDGYYGRNPDGDYSGNLPEAIRAVNCLDHTAQNNVEVMKEEARQLSKSAPHLGVYFAFGDVSCLSWPFRSDLERVAIAAPGAAPILVLGTTGDPSTPHAWAVAVASQLESGVLVTRTGEGHTAFNKGDPCVDAAVEQYLVDGVVPPADVTCPAA</sequence>
<feature type="domain" description="Peptidase S33 tripeptidyl aminopeptidase-like C-terminal" evidence="5">
    <location>
        <begin position="412"/>
        <end position="511"/>
    </location>
</feature>
<evidence type="ECO:0000256" key="1">
    <source>
        <dbReference type="ARBA" id="ARBA00010088"/>
    </source>
</evidence>
<dbReference type="GO" id="GO:0016787">
    <property type="term" value="F:hydrolase activity"/>
    <property type="evidence" value="ECO:0007669"/>
    <property type="project" value="UniProtKB-KW"/>
</dbReference>
<evidence type="ECO:0000256" key="3">
    <source>
        <dbReference type="ARBA" id="ARBA00022801"/>
    </source>
</evidence>
<evidence type="ECO:0000259" key="4">
    <source>
        <dbReference type="Pfam" id="PF00561"/>
    </source>
</evidence>
<keyword evidence="3 6" id="KW-0378">Hydrolase</keyword>
<evidence type="ECO:0000313" key="6">
    <source>
        <dbReference type="EMBL" id="MDR5693049.1"/>
    </source>
</evidence>
<dbReference type="SUPFAM" id="SSF53474">
    <property type="entry name" value="alpha/beta-Hydrolases"/>
    <property type="match status" value="1"/>
</dbReference>
<accession>A0ABU1FMT2</accession>